<dbReference type="GO" id="GO:0016787">
    <property type="term" value="F:hydrolase activity"/>
    <property type="evidence" value="ECO:0007669"/>
    <property type="project" value="InterPro"/>
</dbReference>
<keyword evidence="2" id="KW-1185">Reference proteome</keyword>
<dbReference type="AlphaFoldDB" id="A0A011V4C3"/>
<evidence type="ECO:0000313" key="2">
    <source>
        <dbReference type="Proteomes" id="UP000021369"/>
    </source>
</evidence>
<dbReference type="OrthoDB" id="9787800at2"/>
<dbReference type="PATRIC" id="fig|1341156.4.peg.4"/>
<evidence type="ECO:0000313" key="1">
    <source>
        <dbReference type="EMBL" id="EXM40337.1"/>
    </source>
</evidence>
<gene>
    <name evidence="1" type="ORF">RASY3_00015</name>
</gene>
<dbReference type="Gene3D" id="3.60.21.10">
    <property type="match status" value="1"/>
</dbReference>
<sequence length="224" mass="26201">MIFVTGDTHGEYNDTVRRFAENGVGKDDTVIVCGDFGFVGRIGGKHQYYLKQLAKEEFTILFVDGNHENFGVLETYPVVDYCGGKAHKVADNIYHLMRGQIFDIEGESYFTFGGAYSIDKYMRKEGRSWWKQELPTKEDYDEAAKNLGKAGYKVDYVLTHTIPDSMIYRIGKNTDVHDAELTGYFEWLYRNLEFKKWFAGHWHVNRCFDDKMYILYDEMYKLII</sequence>
<dbReference type="InterPro" id="IPR029052">
    <property type="entry name" value="Metallo-depent_PP-like"/>
</dbReference>
<reference evidence="1 2" key="1">
    <citation type="submission" date="2013-06" db="EMBL/GenBank/DDBJ databases">
        <title>Rumen cellulosomics: divergent fiber-degrading strategies revealed by comparative genome-wide analysis of six Ruminococcal strains.</title>
        <authorList>
            <person name="Dassa B."/>
            <person name="Borovok I."/>
            <person name="Lamed R."/>
            <person name="Flint H."/>
            <person name="Yeoman C.J."/>
            <person name="White B."/>
            <person name="Bayer E.A."/>
        </authorList>
    </citation>
    <scope>NUCLEOTIDE SEQUENCE [LARGE SCALE GENOMIC DNA]</scope>
    <source>
        <strain evidence="1 2">SY3</strain>
    </source>
</reference>
<accession>A0A011V4C3</accession>
<dbReference type="Proteomes" id="UP000021369">
    <property type="component" value="Unassembled WGS sequence"/>
</dbReference>
<name>A0A011V4C3_RUMAL</name>
<dbReference type="SUPFAM" id="SSF56300">
    <property type="entry name" value="Metallo-dependent phosphatases"/>
    <property type="match status" value="1"/>
</dbReference>
<dbReference type="RefSeq" id="WP_037283926.1">
    <property type="nucleotide sequence ID" value="NZ_JEOB01000001.1"/>
</dbReference>
<comment type="caution">
    <text evidence="1">The sequence shown here is derived from an EMBL/GenBank/DDBJ whole genome shotgun (WGS) entry which is preliminary data.</text>
</comment>
<dbReference type="EMBL" id="JEOB01000001">
    <property type="protein sequence ID" value="EXM40337.1"/>
    <property type="molecule type" value="Genomic_DNA"/>
</dbReference>
<organism evidence="1 2">
    <name type="scientific">Ruminococcus albus SY3</name>
    <dbReference type="NCBI Taxonomy" id="1341156"/>
    <lineage>
        <taxon>Bacteria</taxon>
        <taxon>Bacillati</taxon>
        <taxon>Bacillota</taxon>
        <taxon>Clostridia</taxon>
        <taxon>Eubacteriales</taxon>
        <taxon>Oscillospiraceae</taxon>
        <taxon>Ruminococcus</taxon>
    </lineage>
</organism>
<protein>
    <submittedName>
        <fullName evidence="1">Metallophosphoesterase</fullName>
    </submittedName>
</protein>
<dbReference type="PRINTS" id="PR00114">
    <property type="entry name" value="STPHPHTASE"/>
</dbReference>
<dbReference type="InterPro" id="IPR006186">
    <property type="entry name" value="Ser/Thr-sp_prot-phosphatase"/>
</dbReference>
<proteinExistence type="predicted"/>